<name>A0A916J094_9PROT</name>
<dbReference type="AlphaFoldDB" id="A0A916J094"/>
<keyword evidence="1 4" id="KW-0732">Signal</keyword>
<dbReference type="EMBL" id="CAJQUM010000001">
    <property type="protein sequence ID" value="CAG4882228.1"/>
    <property type="molecule type" value="Genomic_DNA"/>
</dbReference>
<feature type="compositionally biased region" description="Basic and acidic residues" evidence="3">
    <location>
        <begin position="86"/>
        <end position="110"/>
    </location>
</feature>
<evidence type="ECO:0000256" key="1">
    <source>
        <dbReference type="ARBA" id="ARBA00022729"/>
    </source>
</evidence>
<proteinExistence type="inferred from homology"/>
<dbReference type="PANTHER" id="PTHR35089">
    <property type="entry name" value="CHAPERONE PROTEIN SKP"/>
    <property type="match status" value="1"/>
</dbReference>
<accession>A0A916J094</accession>
<dbReference type="Pfam" id="PF03938">
    <property type="entry name" value="OmpH"/>
    <property type="match status" value="1"/>
</dbReference>
<dbReference type="PIRSF" id="PIRSF002094">
    <property type="entry name" value="OMP26_Skp"/>
    <property type="match status" value="1"/>
</dbReference>
<comment type="caution">
    <text evidence="5">The sequence shown here is derived from an EMBL/GenBank/DDBJ whole genome shotgun (WGS) entry which is preliminary data.</text>
</comment>
<dbReference type="GO" id="GO:0005829">
    <property type="term" value="C:cytosol"/>
    <property type="evidence" value="ECO:0007669"/>
    <property type="project" value="TreeGrafter"/>
</dbReference>
<protein>
    <submittedName>
        <fullName evidence="5">OmpH family outer membrane protein</fullName>
    </submittedName>
</protein>
<dbReference type="GO" id="GO:0050821">
    <property type="term" value="P:protein stabilization"/>
    <property type="evidence" value="ECO:0007669"/>
    <property type="project" value="TreeGrafter"/>
</dbReference>
<evidence type="ECO:0000256" key="2">
    <source>
        <dbReference type="PIRNR" id="PIRNR002094"/>
    </source>
</evidence>
<dbReference type="GO" id="GO:0051082">
    <property type="term" value="F:unfolded protein binding"/>
    <property type="evidence" value="ECO:0007669"/>
    <property type="project" value="InterPro"/>
</dbReference>
<dbReference type="SUPFAM" id="SSF111384">
    <property type="entry name" value="OmpH-like"/>
    <property type="match status" value="1"/>
</dbReference>
<reference evidence="5" key="1">
    <citation type="submission" date="2021-04" db="EMBL/GenBank/DDBJ databases">
        <authorList>
            <person name="Hornung B."/>
        </authorList>
    </citation>
    <scope>NUCLEOTIDE SEQUENCE</scope>
    <source>
        <strain evidence="5">G5G6</strain>
    </source>
</reference>
<feature type="region of interest" description="Disordered" evidence="3">
    <location>
        <begin position="54"/>
        <end position="110"/>
    </location>
</feature>
<gene>
    <name evidence="5" type="ORF">GTOL_10110</name>
</gene>
<comment type="similarity">
    <text evidence="2">Belongs to the skp family.</text>
</comment>
<keyword evidence="6" id="KW-1185">Reference proteome</keyword>
<dbReference type="Gene3D" id="3.30.910.20">
    <property type="entry name" value="Skp domain"/>
    <property type="match status" value="1"/>
</dbReference>
<organism evidence="5 6">
    <name type="scientific">Georgfuchsia toluolica</name>
    <dbReference type="NCBI Taxonomy" id="424218"/>
    <lineage>
        <taxon>Bacteria</taxon>
        <taxon>Pseudomonadati</taxon>
        <taxon>Pseudomonadota</taxon>
        <taxon>Betaproteobacteria</taxon>
        <taxon>Nitrosomonadales</taxon>
        <taxon>Sterolibacteriaceae</taxon>
        <taxon>Georgfuchsia</taxon>
    </lineage>
</organism>
<dbReference type="Proteomes" id="UP000742786">
    <property type="component" value="Unassembled WGS sequence"/>
</dbReference>
<feature type="signal peptide" evidence="4">
    <location>
        <begin position="1"/>
        <end position="20"/>
    </location>
</feature>
<dbReference type="InterPro" id="IPR005632">
    <property type="entry name" value="Chaperone_Skp"/>
</dbReference>
<evidence type="ECO:0000256" key="4">
    <source>
        <dbReference type="SAM" id="SignalP"/>
    </source>
</evidence>
<dbReference type="InterPro" id="IPR024930">
    <property type="entry name" value="Skp_dom_sf"/>
</dbReference>
<evidence type="ECO:0000313" key="5">
    <source>
        <dbReference type="EMBL" id="CAG4882228.1"/>
    </source>
</evidence>
<dbReference type="RefSeq" id="WP_246590809.1">
    <property type="nucleotide sequence ID" value="NZ_CAJQUM010000001.1"/>
</dbReference>
<sequence>MKHKYLLLAALAILSLPAVADVRIGVINMERVMRDSEPAKKAAIKLEKEFKKRSQELDKGREQAQALQEDLQKNGATMPDSVRAAKSKELSDMSRDLQRKQREYNEDLNTRRNEELQSFVERTNSVIRAMAEKENFDLMIMQEIIYASPRIDITDKVIKALSEPAPAK</sequence>
<evidence type="ECO:0000313" key="6">
    <source>
        <dbReference type="Proteomes" id="UP000742786"/>
    </source>
</evidence>
<evidence type="ECO:0000256" key="3">
    <source>
        <dbReference type="SAM" id="MobiDB-lite"/>
    </source>
</evidence>
<dbReference type="PANTHER" id="PTHR35089:SF1">
    <property type="entry name" value="CHAPERONE PROTEIN SKP"/>
    <property type="match status" value="1"/>
</dbReference>
<feature type="chain" id="PRO_5037907959" evidence="4">
    <location>
        <begin position="21"/>
        <end position="168"/>
    </location>
</feature>
<dbReference type="SMART" id="SM00935">
    <property type="entry name" value="OmpH"/>
    <property type="match status" value="1"/>
</dbReference>